<keyword evidence="2" id="KW-0812">Transmembrane</keyword>
<gene>
    <name evidence="3" type="ORF">QIS96_16785</name>
</gene>
<dbReference type="EMBL" id="JASCIQ010000016">
    <property type="protein sequence ID" value="MDI3405470.1"/>
    <property type="molecule type" value="Genomic_DNA"/>
</dbReference>
<evidence type="ECO:0000256" key="1">
    <source>
        <dbReference type="SAM" id="MobiDB-lite"/>
    </source>
</evidence>
<evidence type="ECO:0000313" key="4">
    <source>
        <dbReference type="Proteomes" id="UP001223978"/>
    </source>
</evidence>
<name>A0ABT6SB91_9ACTN</name>
<evidence type="ECO:0000313" key="3">
    <source>
        <dbReference type="EMBL" id="MDI3405470.1"/>
    </source>
</evidence>
<sequence>MSFGDPHSPYGQQPQGQPGYGYPQAPPVQQPYGGYPAGPMEMPKPARLARIFAATVAVAHLIVAILFGVAMVMFDSYLDNSGLTGDEAVAVGGVGKGFIGFLMVLATAWAIAGLAIFLKWPNGGNGLRVWAIVYGSLAIITGIFTIMSYGLGLALIALSILLIVFAAKRETAQWFQRPRH</sequence>
<feature type="region of interest" description="Disordered" evidence="1">
    <location>
        <begin position="1"/>
        <end position="23"/>
    </location>
</feature>
<evidence type="ECO:0000256" key="2">
    <source>
        <dbReference type="SAM" id="Phobius"/>
    </source>
</evidence>
<feature type="transmembrane region" description="Helical" evidence="2">
    <location>
        <begin position="94"/>
        <end position="118"/>
    </location>
</feature>
<evidence type="ECO:0008006" key="5">
    <source>
        <dbReference type="Google" id="ProtNLM"/>
    </source>
</evidence>
<comment type="caution">
    <text evidence="3">The sequence shown here is derived from an EMBL/GenBank/DDBJ whole genome shotgun (WGS) entry which is preliminary data.</text>
</comment>
<feature type="transmembrane region" description="Helical" evidence="2">
    <location>
        <begin position="125"/>
        <end position="143"/>
    </location>
</feature>
<keyword evidence="2" id="KW-1133">Transmembrane helix</keyword>
<feature type="transmembrane region" description="Helical" evidence="2">
    <location>
        <begin position="51"/>
        <end position="74"/>
    </location>
</feature>
<proteinExistence type="predicted"/>
<protein>
    <recommendedName>
        <fullName evidence="5">Integral membrane protein</fullName>
    </recommendedName>
</protein>
<organism evidence="3 4">
    <name type="scientific">Streptomyces cavernicola</name>
    <dbReference type="NCBI Taxonomy" id="3043613"/>
    <lineage>
        <taxon>Bacteria</taxon>
        <taxon>Bacillati</taxon>
        <taxon>Actinomycetota</taxon>
        <taxon>Actinomycetes</taxon>
        <taxon>Kitasatosporales</taxon>
        <taxon>Streptomycetaceae</taxon>
        <taxon>Streptomyces</taxon>
    </lineage>
</organism>
<keyword evidence="4" id="KW-1185">Reference proteome</keyword>
<feature type="transmembrane region" description="Helical" evidence="2">
    <location>
        <begin position="149"/>
        <end position="167"/>
    </location>
</feature>
<reference evidence="3 4" key="1">
    <citation type="submission" date="2023-05" db="EMBL/GenBank/DDBJ databases">
        <title>Draft genome sequence of Streptomyces sp. B-S-A6 isolated from a cave soil in Thailand.</title>
        <authorList>
            <person name="Chamroensaksri N."/>
            <person name="Muangham S."/>
        </authorList>
    </citation>
    <scope>NUCLEOTIDE SEQUENCE [LARGE SCALE GENOMIC DNA]</scope>
    <source>
        <strain evidence="3 4">B-S-A6</strain>
    </source>
</reference>
<feature type="compositionally biased region" description="Low complexity" evidence="1">
    <location>
        <begin position="9"/>
        <end position="23"/>
    </location>
</feature>
<dbReference type="Proteomes" id="UP001223978">
    <property type="component" value="Unassembled WGS sequence"/>
</dbReference>
<dbReference type="RefSeq" id="WP_282543410.1">
    <property type="nucleotide sequence ID" value="NZ_JASCIQ010000016.1"/>
</dbReference>
<accession>A0ABT6SB91</accession>
<keyword evidence="2" id="KW-0472">Membrane</keyword>